<evidence type="ECO:0000313" key="3">
    <source>
        <dbReference type="Proteomes" id="UP001642540"/>
    </source>
</evidence>
<keyword evidence="1" id="KW-0472">Membrane</keyword>
<keyword evidence="1" id="KW-0812">Transmembrane</keyword>
<sequence>MPSTSLNHFQPNTTTTSLLLSIFLTLSNQPTITMNSFAVVFAALIITVSGSSLRAGRQGWSAPLPPVAIDVELAAAGAAAGAGAADSSIDVYAVAVGGPDVPAEVNLAVDSIAAVQQEVNILEAVNIDLANGPTSTSVNDVNAGNLAAASESVSAFVIGQESAYLAEAGADSAGGVGQVSVSASSTNTQIGG</sequence>
<keyword evidence="1" id="KW-1133">Transmembrane helix</keyword>
<gene>
    <name evidence="2" type="ORF">ODALV1_LOCUS15552</name>
</gene>
<comment type="caution">
    <text evidence="2">The sequence shown here is derived from an EMBL/GenBank/DDBJ whole genome shotgun (WGS) entry which is preliminary data.</text>
</comment>
<dbReference type="EMBL" id="CAXLJM020000048">
    <property type="protein sequence ID" value="CAL8112237.1"/>
    <property type="molecule type" value="Genomic_DNA"/>
</dbReference>
<dbReference type="Proteomes" id="UP001642540">
    <property type="component" value="Unassembled WGS sequence"/>
</dbReference>
<reference evidence="2 3" key="1">
    <citation type="submission" date="2024-08" db="EMBL/GenBank/DDBJ databases">
        <authorList>
            <person name="Cucini C."/>
            <person name="Frati F."/>
        </authorList>
    </citation>
    <scope>NUCLEOTIDE SEQUENCE [LARGE SCALE GENOMIC DNA]</scope>
</reference>
<organism evidence="2 3">
    <name type="scientific">Orchesella dallaii</name>
    <dbReference type="NCBI Taxonomy" id="48710"/>
    <lineage>
        <taxon>Eukaryota</taxon>
        <taxon>Metazoa</taxon>
        <taxon>Ecdysozoa</taxon>
        <taxon>Arthropoda</taxon>
        <taxon>Hexapoda</taxon>
        <taxon>Collembola</taxon>
        <taxon>Entomobryomorpha</taxon>
        <taxon>Entomobryoidea</taxon>
        <taxon>Orchesellidae</taxon>
        <taxon>Orchesellinae</taxon>
        <taxon>Orchesella</taxon>
    </lineage>
</organism>
<name>A0ABP1QUY6_9HEXA</name>
<accession>A0ABP1QUY6</accession>
<evidence type="ECO:0000313" key="2">
    <source>
        <dbReference type="EMBL" id="CAL8112237.1"/>
    </source>
</evidence>
<proteinExistence type="predicted"/>
<evidence type="ECO:0000256" key="1">
    <source>
        <dbReference type="SAM" id="Phobius"/>
    </source>
</evidence>
<feature type="transmembrane region" description="Helical" evidence="1">
    <location>
        <begin position="32"/>
        <end position="53"/>
    </location>
</feature>
<protein>
    <submittedName>
        <fullName evidence="2">Uncharacterized protein</fullName>
    </submittedName>
</protein>
<keyword evidence="3" id="KW-1185">Reference proteome</keyword>